<proteinExistence type="inferred from homology"/>
<dbReference type="InterPro" id="IPR036187">
    <property type="entry name" value="DNA_mismatch_repair_MutS_sf"/>
</dbReference>
<evidence type="ECO:0000313" key="9">
    <source>
        <dbReference type="Proteomes" id="UP000236316"/>
    </source>
</evidence>
<keyword evidence="4" id="KW-0067">ATP-binding</keyword>
<dbReference type="SUPFAM" id="SSF48334">
    <property type="entry name" value="DNA repair protein MutS, domain III"/>
    <property type="match status" value="1"/>
</dbReference>
<dbReference type="InterPro" id="IPR036678">
    <property type="entry name" value="MutS_con_dom_sf"/>
</dbReference>
<dbReference type="EMBL" id="LT906555">
    <property type="protein sequence ID" value="SNW62620.1"/>
    <property type="molecule type" value="Genomic_DNA"/>
</dbReference>
<dbReference type="InterPro" id="IPR007696">
    <property type="entry name" value="DNA_mismatch_repair_MutS_core"/>
</dbReference>
<feature type="domain" description="DNA mismatch repair proteins mutS family" evidence="7">
    <location>
        <begin position="834"/>
        <end position="850"/>
    </location>
</feature>
<dbReference type="Proteomes" id="UP000236316">
    <property type="component" value="Segment"/>
</dbReference>
<evidence type="ECO:0000256" key="6">
    <source>
        <dbReference type="ARBA" id="ARBA00023204"/>
    </source>
</evidence>
<dbReference type="Pfam" id="PF01624">
    <property type="entry name" value="MutS_I"/>
    <property type="match status" value="1"/>
</dbReference>
<keyword evidence="2" id="KW-0547">Nucleotide-binding</keyword>
<evidence type="ECO:0000313" key="8">
    <source>
        <dbReference type="EMBL" id="SNW62620.1"/>
    </source>
</evidence>
<name>A0A2I2L537_9VIRU</name>
<dbReference type="GO" id="GO:0005524">
    <property type="term" value="F:ATP binding"/>
    <property type="evidence" value="ECO:0007669"/>
    <property type="project" value="UniProtKB-KW"/>
</dbReference>
<dbReference type="Pfam" id="PF05192">
    <property type="entry name" value="MutS_III"/>
    <property type="match status" value="1"/>
</dbReference>
<dbReference type="Pfam" id="PF00488">
    <property type="entry name" value="MutS_V"/>
    <property type="match status" value="1"/>
</dbReference>
<dbReference type="SMART" id="SM00534">
    <property type="entry name" value="MUTSac"/>
    <property type="match status" value="1"/>
</dbReference>
<evidence type="ECO:0000259" key="7">
    <source>
        <dbReference type="PROSITE" id="PS00486"/>
    </source>
</evidence>
<dbReference type="InterPro" id="IPR027417">
    <property type="entry name" value="P-loop_NTPase"/>
</dbReference>
<dbReference type="SUPFAM" id="SSF55271">
    <property type="entry name" value="DNA repair protein MutS, domain I"/>
    <property type="match status" value="1"/>
</dbReference>
<dbReference type="InterPro" id="IPR016151">
    <property type="entry name" value="DNA_mismatch_repair_MutS_N"/>
</dbReference>
<dbReference type="SUPFAM" id="SSF53150">
    <property type="entry name" value="DNA repair protein MutS, domain II"/>
    <property type="match status" value="1"/>
</dbReference>
<accession>A0A2I2L537</accession>
<dbReference type="SMART" id="SM00533">
    <property type="entry name" value="MUTSd"/>
    <property type="match status" value="1"/>
</dbReference>
<dbReference type="RefSeq" id="YP_009448922.1">
    <property type="nucleotide sequence ID" value="NC_036594.1"/>
</dbReference>
<evidence type="ECO:0000256" key="1">
    <source>
        <dbReference type="ARBA" id="ARBA00006271"/>
    </source>
</evidence>
<dbReference type="Gene3D" id="3.40.1170.10">
    <property type="entry name" value="DNA repair protein MutS, domain I"/>
    <property type="match status" value="1"/>
</dbReference>
<evidence type="ECO:0000256" key="4">
    <source>
        <dbReference type="ARBA" id="ARBA00022840"/>
    </source>
</evidence>
<dbReference type="GeneID" id="35382535"/>
<evidence type="ECO:0000256" key="2">
    <source>
        <dbReference type="ARBA" id="ARBA00022741"/>
    </source>
</evidence>
<dbReference type="GO" id="GO:0006298">
    <property type="term" value="P:mismatch repair"/>
    <property type="evidence" value="ECO:0007669"/>
    <property type="project" value="InterPro"/>
</dbReference>
<dbReference type="KEGG" id="vg:35382535"/>
<dbReference type="InterPro" id="IPR000432">
    <property type="entry name" value="DNA_mismatch_repair_MutS_C"/>
</dbReference>
<dbReference type="PIRSF" id="PIRSF037677">
    <property type="entry name" value="DNA_mis_repair_Msh6"/>
    <property type="match status" value="1"/>
</dbReference>
<sequence>MLNSNASIPERYFSIQKEYEKKFGSMICVLIQVGKFYEIYQYDPLLDGQIIAFEDDASGLGMKLALLGDGDRTENTKILGNGVDISIILNMRITSKNKQDVHSLKNPLMMGFPFVSYPNHRDLILCNGYTIVRIDQKDRNADNGDEVEREIVEVCSPGTEMDSVLLTRPNGSNSIVSIYIECQSLKKNMDKSIFLCGLSSIDIPTGQNTVCEIYSKEDDEVYAMQEVYRFLTSQNASELIINIEGIPKDKEEEYLDFLNKNLELERYSNKLVRCESLDLNYKKDIYQEQVFKKAFTQEGAIMQPGTSNMITVLDLEMFLYGRIAYTILLQYCYEHNESLVKKLQRPKVSWTDQKRHLILTHNAIDQLDLFPKYENKLLSRRSVGKKFDSLVSVLDNTCTRIGSRYLRRMLLSPITDTDKLQSIYNMTEFLMKNDDILRNVDKVLKGLPDIELLQRKVDMGILKPKEFHTLFNGYYAIYGLMEYLKAVPDISKLKDCLMNEEDSNEFRTCFSEICSIINFEKLAKAKFNSKIGGKNANIETEDSFLHQGADTEIDNISQILSQYRTWLNGICDHLNSFLSHTKGKKIELSIDRGSDAESENEDVDVKMNITLHTTAAKAKLLKGGFVDTNICGVLEFKELRSSKTIITSEQIRLCTNTIEQYQSNMEAKLLAKFYQIVGKVSSYKFFQPINNFISMLDFLKTNAQNAIKYRYYKPNIDKEAKGSYFKVEGLRHPLIERIIRTEYTTNDISLGGDKENGLLLFGVNSTGKSSLAKSMIVIIMAQAGFYVPCNLTYHPYQKIITRLSGNDNLIKGESSFIVEMSELRTILRNSDAYTLVLGDELCRGTESDSGTSLTVATMERLVNKGSTFIFSTHMHHLPTLPQVQTMTKDNKIRICHLEAYYDRELDKLVYNRVLQEGSGSSLYGLEVCKSLGLDKDFIDRANEIRLSISGKTELVSTKYSRYSSKVYMDSCGLCGKIDDLHCHHLKEQSTADDNGFIDHHHKNASFNLFVLCDTCHERVHKEGLKLEKQNTLEGVYIKVTPETPTVVV</sequence>
<keyword evidence="3" id="KW-0227">DNA damage</keyword>
<keyword evidence="9" id="KW-1185">Reference proteome</keyword>
<dbReference type="InterPro" id="IPR045076">
    <property type="entry name" value="MutS"/>
</dbReference>
<comment type="similarity">
    <text evidence="1">Belongs to the DNA mismatch repair MutS family.</text>
</comment>
<dbReference type="PANTHER" id="PTHR11361:SF34">
    <property type="entry name" value="DNA MISMATCH REPAIR PROTEIN MSH1, MITOCHONDRIAL"/>
    <property type="match status" value="1"/>
</dbReference>
<dbReference type="GO" id="GO:0030983">
    <property type="term" value="F:mismatched DNA binding"/>
    <property type="evidence" value="ECO:0007669"/>
    <property type="project" value="InterPro"/>
</dbReference>
<gene>
    <name evidence="8" type="ORF">ORPV_716</name>
</gene>
<dbReference type="OrthoDB" id="8908at10239"/>
<reference evidence="8" key="1">
    <citation type="submission" date="2017-08" db="EMBL/GenBank/DDBJ databases">
        <authorList>
            <consortium name="Urmite Genomes"/>
        </authorList>
    </citation>
    <scope>NUCLEOTIDE SEQUENCE [LARGE SCALE GENOMIC DNA]</scope>
    <source>
        <strain evidence="8">IHUMI-LCC2</strain>
    </source>
</reference>
<keyword evidence="5" id="KW-0238">DNA-binding</keyword>
<keyword evidence="6" id="KW-0234">DNA repair</keyword>
<dbReference type="PANTHER" id="PTHR11361">
    <property type="entry name" value="DNA MISMATCH REPAIR PROTEIN MUTS FAMILY MEMBER"/>
    <property type="match status" value="1"/>
</dbReference>
<organism evidence="8">
    <name type="scientific">Orpheovirus IHUMI-LCC2</name>
    <dbReference type="NCBI Taxonomy" id="2023057"/>
    <lineage>
        <taxon>Viruses</taxon>
        <taxon>Varidnaviria</taxon>
        <taxon>Bamfordvirae</taxon>
        <taxon>Nucleocytoviricota</taxon>
        <taxon>Megaviricetes</taxon>
        <taxon>Pimascovirales</taxon>
        <taxon>Ocovirineae</taxon>
        <taxon>Orpheoviridae</taxon>
        <taxon>Alphaorpheovirus</taxon>
        <taxon>Alphaorpheovirus massiliense</taxon>
    </lineage>
</organism>
<dbReference type="InterPro" id="IPR017261">
    <property type="entry name" value="DNA_mismatch_repair_MutS/MSH"/>
</dbReference>
<protein>
    <submittedName>
        <fullName evidence="8">DNA mismatch repair ATPase MutS</fullName>
    </submittedName>
</protein>
<evidence type="ECO:0000256" key="5">
    <source>
        <dbReference type="ARBA" id="ARBA00023125"/>
    </source>
</evidence>
<dbReference type="PROSITE" id="PS00486">
    <property type="entry name" value="DNA_MISMATCH_REPAIR_2"/>
    <property type="match status" value="1"/>
</dbReference>
<dbReference type="GO" id="GO:0140664">
    <property type="term" value="F:ATP-dependent DNA damage sensor activity"/>
    <property type="evidence" value="ECO:0007669"/>
    <property type="project" value="InterPro"/>
</dbReference>
<evidence type="ECO:0000256" key="3">
    <source>
        <dbReference type="ARBA" id="ARBA00022763"/>
    </source>
</evidence>
<dbReference type="Gene3D" id="3.40.50.300">
    <property type="entry name" value="P-loop containing nucleotide triphosphate hydrolases"/>
    <property type="match status" value="1"/>
</dbReference>
<dbReference type="Gene3D" id="1.10.1420.10">
    <property type="match status" value="1"/>
</dbReference>
<dbReference type="SUPFAM" id="SSF52540">
    <property type="entry name" value="P-loop containing nucleoside triphosphate hydrolases"/>
    <property type="match status" value="1"/>
</dbReference>
<dbReference type="InterPro" id="IPR007695">
    <property type="entry name" value="DNA_mismatch_repair_MutS-lik_N"/>
</dbReference>